<proteinExistence type="predicted"/>
<dbReference type="RefSeq" id="WP_102634277.1">
    <property type="nucleotide sequence ID" value="NZ_CADIJZ010000016.1"/>
</dbReference>
<evidence type="ECO:0000256" key="2">
    <source>
        <dbReference type="ARBA" id="ARBA00022490"/>
    </source>
</evidence>
<keyword evidence="8" id="KW-1185">Reference proteome</keyword>
<keyword evidence="7" id="KW-0282">Flagellum</keyword>
<reference evidence="6 9" key="2">
    <citation type="submission" date="2020-04" db="EMBL/GenBank/DDBJ databases">
        <authorList>
            <person name="De Canck E."/>
        </authorList>
    </citation>
    <scope>NUCLEOTIDE SEQUENCE [LARGE SCALE GENOMIC DNA]</scope>
    <source>
        <strain evidence="6 9">LMG 27174</strain>
    </source>
</reference>
<evidence type="ECO:0000313" key="8">
    <source>
        <dbReference type="Proteomes" id="UP000235659"/>
    </source>
</evidence>
<dbReference type="OrthoDB" id="9009188at2"/>
<keyword evidence="2" id="KW-0963">Cytoplasm</keyword>
<evidence type="ECO:0000313" key="9">
    <source>
        <dbReference type="Proteomes" id="UP000494205"/>
    </source>
</evidence>
<evidence type="ECO:0000256" key="1">
    <source>
        <dbReference type="ARBA" id="ARBA00004514"/>
    </source>
</evidence>
<keyword evidence="3" id="KW-1005">Bacterial flagellum biogenesis</keyword>
<evidence type="ECO:0000313" key="6">
    <source>
        <dbReference type="EMBL" id="CAB3713521.1"/>
    </source>
</evidence>
<name>A0A2N7WGK7_9BURK</name>
<dbReference type="EMBL" id="PNXY01000017">
    <property type="protein sequence ID" value="PMS28606.1"/>
    <property type="molecule type" value="Genomic_DNA"/>
</dbReference>
<evidence type="ECO:0000313" key="7">
    <source>
        <dbReference type="EMBL" id="PMS28606.1"/>
    </source>
</evidence>
<dbReference type="Proteomes" id="UP000494205">
    <property type="component" value="Unassembled WGS sequence"/>
</dbReference>
<keyword evidence="7" id="KW-0969">Cilium</keyword>
<accession>A0A2N7WGK7</accession>
<evidence type="ECO:0000256" key="4">
    <source>
        <dbReference type="ARBA" id="ARBA00023186"/>
    </source>
</evidence>
<organism evidence="6 9">
    <name type="scientific">Paraburkholderia rhynchosiae</name>
    <dbReference type="NCBI Taxonomy" id="487049"/>
    <lineage>
        <taxon>Bacteria</taxon>
        <taxon>Pseudomonadati</taxon>
        <taxon>Pseudomonadota</taxon>
        <taxon>Betaproteobacteria</taxon>
        <taxon>Burkholderiales</taxon>
        <taxon>Burkholderiaceae</taxon>
        <taxon>Paraburkholderia</taxon>
    </lineage>
</organism>
<dbReference type="AlphaFoldDB" id="A0A2N7WGK7"/>
<protein>
    <recommendedName>
        <fullName evidence="5">Flagellar protein FliT</fullName>
    </recommendedName>
</protein>
<sequence length="99" mass="10900">MNQTELVEQLLAMTEAIKQAASLADWPQAARLTEERVPLLMSLSADQQPGALDMIRRIQAIDAGLIADAHTFRTELESEYNAAMTRTKAAGAYQQVARL</sequence>
<dbReference type="Proteomes" id="UP000235659">
    <property type="component" value="Unassembled WGS sequence"/>
</dbReference>
<reference evidence="7 8" key="1">
    <citation type="submission" date="2018-01" db="EMBL/GenBank/DDBJ databases">
        <title>Whole genome analyses suggest that Burkholderia sensu lato contains two further novel genera in the rhizoxinica-symbiotica group Mycetohabitans gen. nov., and Trinickia gen. nov.: implications for the evolution of diazotrophy and nodulation in the Burkholderiaceae.</title>
        <authorList>
            <person name="Estrada-de los Santos P."/>
            <person name="Palmer M."/>
            <person name="Chavez-Ramirez B."/>
            <person name="Beukes C."/>
            <person name="Steenkamp E.T."/>
            <person name="Hirsch A.M."/>
            <person name="Manyaka P."/>
            <person name="Maluk M."/>
            <person name="Lafos M."/>
            <person name="Crook M."/>
            <person name="Gross E."/>
            <person name="Simon M.F."/>
            <person name="Bueno dos Reis Junior F."/>
            <person name="Poole P.S."/>
            <person name="Venter S.N."/>
            <person name="James E.K."/>
        </authorList>
    </citation>
    <scope>NUCLEOTIDE SEQUENCE [LARGE SCALE GENOMIC DNA]</scope>
    <source>
        <strain evidence="7 8">WSM 3937</strain>
    </source>
</reference>
<dbReference type="Pfam" id="PF05400">
    <property type="entry name" value="FliT"/>
    <property type="match status" value="1"/>
</dbReference>
<dbReference type="EMBL" id="CADIJZ010000016">
    <property type="protein sequence ID" value="CAB3713521.1"/>
    <property type="molecule type" value="Genomic_DNA"/>
</dbReference>
<dbReference type="InterPro" id="IPR008622">
    <property type="entry name" value="FliT"/>
</dbReference>
<evidence type="ECO:0000256" key="5">
    <source>
        <dbReference type="ARBA" id="ARBA00093797"/>
    </source>
</evidence>
<gene>
    <name evidence="7" type="ORF">C0Z16_22400</name>
    <name evidence="6" type="ORF">LMG27174_04389</name>
</gene>
<keyword evidence="4" id="KW-0143">Chaperone</keyword>
<comment type="subcellular location">
    <subcellularLocation>
        <location evidence="1">Cytoplasm</location>
        <location evidence="1">Cytosol</location>
    </subcellularLocation>
</comment>
<dbReference type="GO" id="GO:0044781">
    <property type="term" value="P:bacterial-type flagellum organization"/>
    <property type="evidence" value="ECO:0007669"/>
    <property type="project" value="UniProtKB-KW"/>
</dbReference>
<keyword evidence="7" id="KW-0966">Cell projection</keyword>
<evidence type="ECO:0000256" key="3">
    <source>
        <dbReference type="ARBA" id="ARBA00022795"/>
    </source>
</evidence>